<proteinExistence type="predicted"/>
<dbReference type="RefSeq" id="WP_173780634.1">
    <property type="nucleotide sequence ID" value="NZ_JABSNO010000046.1"/>
</dbReference>
<comment type="caution">
    <text evidence="2">The sequence shown here is derived from an EMBL/GenBank/DDBJ whole genome shotgun (WGS) entry which is preliminary data.</text>
</comment>
<keyword evidence="3" id="KW-1185">Reference proteome</keyword>
<dbReference type="AlphaFoldDB" id="A0A8J8GD84"/>
<dbReference type="Proteomes" id="UP000610746">
    <property type="component" value="Unassembled WGS sequence"/>
</dbReference>
<sequence>MQKKTVYILLLSIFLVAIYIGYQLNKQDNEDEILIYQCQSNPNVNTTITFVVKKDQMTSKDFVIKLNSKDTILDKSYSDSNSTNEYSFSHTFVKGDKVEIVLMQKTYVIDRFQFSSVIINRKKGLECKFDGAFLNGIRYNSDVFILK</sequence>
<reference evidence="2" key="1">
    <citation type="submission" date="2020-05" db="EMBL/GenBank/DDBJ databases">
        <title>Genomic Encyclopedia of Type Strains, Phase IV (KMG-V): Genome sequencing to study the core and pangenomes of soil and plant-associated prokaryotes.</title>
        <authorList>
            <person name="Whitman W."/>
        </authorList>
    </citation>
    <scope>NUCLEOTIDE SEQUENCE</scope>
    <source>
        <strain evidence="2">16F</strain>
    </source>
</reference>
<dbReference type="EMBL" id="JABSNO010000046">
    <property type="protein sequence ID" value="NRS94109.1"/>
    <property type="molecule type" value="Genomic_DNA"/>
</dbReference>
<keyword evidence="1" id="KW-0812">Transmembrane</keyword>
<feature type="transmembrane region" description="Helical" evidence="1">
    <location>
        <begin position="6"/>
        <end position="24"/>
    </location>
</feature>
<evidence type="ECO:0000256" key="1">
    <source>
        <dbReference type="SAM" id="Phobius"/>
    </source>
</evidence>
<evidence type="ECO:0000313" key="2">
    <source>
        <dbReference type="EMBL" id="NRS94109.1"/>
    </source>
</evidence>
<accession>A0A8J8GD84</accession>
<keyword evidence="1" id="KW-0472">Membrane</keyword>
<evidence type="ECO:0000313" key="3">
    <source>
        <dbReference type="Proteomes" id="UP000610746"/>
    </source>
</evidence>
<name>A0A8J8GD84_9FLAO</name>
<keyword evidence="1" id="KW-1133">Transmembrane helix</keyword>
<protein>
    <submittedName>
        <fullName evidence="2">Uncharacterized protein</fullName>
    </submittedName>
</protein>
<organism evidence="2 3">
    <name type="scientific">Frigoriflavimonas asaccharolytica</name>
    <dbReference type="NCBI Taxonomy" id="2735899"/>
    <lineage>
        <taxon>Bacteria</taxon>
        <taxon>Pseudomonadati</taxon>
        <taxon>Bacteroidota</taxon>
        <taxon>Flavobacteriia</taxon>
        <taxon>Flavobacteriales</taxon>
        <taxon>Weeksellaceae</taxon>
        <taxon>Frigoriflavimonas</taxon>
    </lineage>
</organism>
<gene>
    <name evidence="2" type="ORF">HNQ03_003209</name>
</gene>